<sequence>MVVGIQLATPLVALISMTIASLLLIQHWRCIHFNSMKLLIIYTVIGIPIGLLMLKGLYEPAMKLILALILVGFSAYKLAKPKLFHLVDDKLAFLFGIGAGILGGAYNTNGPPVIIYGTLRQWHPEQFRATLQGYFFITGTITVLSHGLVGLWTTSVWFYYIFSLPMVFISIGLGRIFYRQIPINQFDNYVYVFLMVVGIILLFDTLT</sequence>
<keyword evidence="3" id="KW-0813">Transport</keyword>
<dbReference type="GO" id="GO:0005886">
    <property type="term" value="C:plasma membrane"/>
    <property type="evidence" value="ECO:0007669"/>
    <property type="project" value="UniProtKB-SubCell"/>
</dbReference>
<keyword evidence="4 8" id="KW-1003">Cell membrane</keyword>
<keyword evidence="7 8" id="KW-0472">Membrane</keyword>
<dbReference type="KEGG" id="tig:THII_2695"/>
<dbReference type="HOGENOM" id="CLU_054750_5_4_6"/>
<feature type="transmembrane region" description="Helical" evidence="8">
    <location>
        <begin position="189"/>
        <end position="206"/>
    </location>
</feature>
<comment type="similarity">
    <text evidence="2 8">Belongs to the 4-toluene sulfonate uptake permease (TSUP) (TC 2.A.102) family.</text>
</comment>
<protein>
    <recommendedName>
        <fullName evidence="8">Probable membrane transporter protein</fullName>
    </recommendedName>
</protein>
<dbReference type="InterPro" id="IPR002781">
    <property type="entry name" value="TM_pro_TauE-like"/>
</dbReference>
<evidence type="ECO:0000256" key="4">
    <source>
        <dbReference type="ARBA" id="ARBA00022475"/>
    </source>
</evidence>
<feature type="transmembrane region" description="Helical" evidence="8">
    <location>
        <begin position="60"/>
        <end position="79"/>
    </location>
</feature>
<evidence type="ECO:0000256" key="2">
    <source>
        <dbReference type="ARBA" id="ARBA00009142"/>
    </source>
</evidence>
<comment type="subcellular location">
    <subcellularLocation>
        <location evidence="1 8">Cell membrane</location>
        <topology evidence="1 8">Multi-pass membrane protein</topology>
    </subcellularLocation>
</comment>
<evidence type="ECO:0000256" key="5">
    <source>
        <dbReference type="ARBA" id="ARBA00022692"/>
    </source>
</evidence>
<evidence type="ECO:0000256" key="6">
    <source>
        <dbReference type="ARBA" id="ARBA00022989"/>
    </source>
</evidence>
<dbReference type="Pfam" id="PF01925">
    <property type="entry name" value="TauE"/>
    <property type="match status" value="1"/>
</dbReference>
<organism evidence="9 10">
    <name type="scientific">Thioploca ingrica</name>
    <dbReference type="NCBI Taxonomy" id="40754"/>
    <lineage>
        <taxon>Bacteria</taxon>
        <taxon>Pseudomonadati</taxon>
        <taxon>Pseudomonadota</taxon>
        <taxon>Gammaproteobacteria</taxon>
        <taxon>Thiotrichales</taxon>
        <taxon>Thiotrichaceae</taxon>
        <taxon>Thioploca</taxon>
    </lineage>
</organism>
<keyword evidence="6 8" id="KW-1133">Transmembrane helix</keyword>
<evidence type="ECO:0000313" key="9">
    <source>
        <dbReference type="EMBL" id="BAP56992.1"/>
    </source>
</evidence>
<dbReference type="EMBL" id="AP014633">
    <property type="protein sequence ID" value="BAP56992.1"/>
    <property type="molecule type" value="Genomic_DNA"/>
</dbReference>
<dbReference type="AlphaFoldDB" id="A0A090AM65"/>
<keyword evidence="10" id="KW-1185">Reference proteome</keyword>
<accession>A0A090AM65</accession>
<feature type="transmembrane region" description="Helical" evidence="8">
    <location>
        <begin position="91"/>
        <end position="109"/>
    </location>
</feature>
<feature type="transmembrane region" description="Helical" evidence="8">
    <location>
        <begin position="156"/>
        <end position="177"/>
    </location>
</feature>
<evidence type="ECO:0000256" key="8">
    <source>
        <dbReference type="RuleBase" id="RU363041"/>
    </source>
</evidence>
<proteinExistence type="inferred from homology"/>
<name>A0A090AM65_9GAMM</name>
<feature type="transmembrane region" description="Helical" evidence="8">
    <location>
        <begin position="129"/>
        <end position="149"/>
    </location>
</feature>
<evidence type="ECO:0000256" key="7">
    <source>
        <dbReference type="ARBA" id="ARBA00023136"/>
    </source>
</evidence>
<feature type="transmembrane region" description="Helical" evidence="8">
    <location>
        <begin position="6"/>
        <end position="25"/>
    </location>
</feature>
<dbReference type="STRING" id="40754.THII_2695"/>
<feature type="transmembrane region" description="Helical" evidence="8">
    <location>
        <begin position="37"/>
        <end position="54"/>
    </location>
</feature>
<gene>
    <name evidence="9" type="ORF">THII_2695</name>
</gene>
<evidence type="ECO:0000256" key="3">
    <source>
        <dbReference type="ARBA" id="ARBA00022448"/>
    </source>
</evidence>
<reference evidence="9 10" key="1">
    <citation type="journal article" date="2014" name="ISME J.">
        <title>Ecophysiology of Thioploca ingrica as revealed by the complete genome sequence supplemented with proteomic evidence.</title>
        <authorList>
            <person name="Kojima H."/>
            <person name="Ogura Y."/>
            <person name="Yamamoto N."/>
            <person name="Togashi T."/>
            <person name="Mori H."/>
            <person name="Watanabe T."/>
            <person name="Nemoto F."/>
            <person name="Kurokawa K."/>
            <person name="Hayashi T."/>
            <person name="Fukui M."/>
        </authorList>
    </citation>
    <scope>NUCLEOTIDE SEQUENCE [LARGE SCALE GENOMIC DNA]</scope>
</reference>
<evidence type="ECO:0000256" key="1">
    <source>
        <dbReference type="ARBA" id="ARBA00004651"/>
    </source>
</evidence>
<dbReference type="Proteomes" id="UP000031623">
    <property type="component" value="Chromosome"/>
</dbReference>
<keyword evidence="5 8" id="KW-0812">Transmembrane</keyword>
<dbReference type="PANTHER" id="PTHR30269">
    <property type="entry name" value="TRANSMEMBRANE PROTEIN YFCA"/>
    <property type="match status" value="1"/>
</dbReference>
<dbReference type="InterPro" id="IPR052017">
    <property type="entry name" value="TSUP"/>
</dbReference>
<dbReference type="PANTHER" id="PTHR30269:SF37">
    <property type="entry name" value="MEMBRANE TRANSPORTER PROTEIN"/>
    <property type="match status" value="1"/>
</dbReference>
<evidence type="ECO:0000313" key="10">
    <source>
        <dbReference type="Proteomes" id="UP000031623"/>
    </source>
</evidence>